<dbReference type="InterPro" id="IPR036520">
    <property type="entry name" value="UPF0759_sf"/>
</dbReference>
<dbReference type="EMBL" id="AP014936">
    <property type="protein sequence ID" value="BAU46881.1"/>
    <property type="molecule type" value="Genomic_DNA"/>
</dbReference>
<dbReference type="Proteomes" id="UP000218899">
    <property type="component" value="Chromosome"/>
</dbReference>
<dbReference type="PANTHER" id="PTHR30348">
    <property type="entry name" value="UNCHARACTERIZED PROTEIN YECE"/>
    <property type="match status" value="1"/>
</dbReference>
<name>A0A1B4VAE1_9GAMM</name>
<protein>
    <recommendedName>
        <fullName evidence="3">DUF72 domain-containing protein</fullName>
    </recommendedName>
</protein>
<evidence type="ECO:0000313" key="1">
    <source>
        <dbReference type="EMBL" id="BAU46881.1"/>
    </source>
</evidence>
<reference evidence="1 2" key="1">
    <citation type="submission" date="2015-08" db="EMBL/GenBank/DDBJ databases">
        <title>Complete genome sequence of Sulfurifustis variabilis.</title>
        <authorList>
            <person name="Miura A."/>
            <person name="Kojima H."/>
            <person name="Fukui M."/>
        </authorList>
    </citation>
    <scope>NUCLEOTIDE SEQUENCE [LARGE SCALE GENOMIC DNA]</scope>
    <source>
        <strain evidence="2">skN76</strain>
    </source>
</reference>
<dbReference type="Pfam" id="PF01904">
    <property type="entry name" value="DUF72"/>
    <property type="match status" value="1"/>
</dbReference>
<proteinExistence type="predicted"/>
<accession>A0A1B4VAE1</accession>
<evidence type="ECO:0000313" key="2">
    <source>
        <dbReference type="Proteomes" id="UP000218899"/>
    </source>
</evidence>
<dbReference type="PANTHER" id="PTHR30348:SF4">
    <property type="entry name" value="DUF72 DOMAIN-CONTAINING PROTEIN"/>
    <property type="match status" value="1"/>
</dbReference>
<dbReference type="Gene3D" id="3.20.20.410">
    <property type="entry name" value="Protein of unknown function UPF0759"/>
    <property type="match status" value="1"/>
</dbReference>
<dbReference type="SUPFAM" id="SSF117396">
    <property type="entry name" value="TM1631-like"/>
    <property type="match status" value="1"/>
</dbReference>
<evidence type="ECO:0008006" key="3">
    <source>
        <dbReference type="Google" id="ProtNLM"/>
    </source>
</evidence>
<dbReference type="KEGG" id="sva:SVA_0299"/>
<dbReference type="AlphaFoldDB" id="A0A1B4VAE1"/>
<dbReference type="OrthoDB" id="9780310at2"/>
<keyword evidence="2" id="KW-1185">Reference proteome</keyword>
<organism evidence="1 2">
    <name type="scientific">Sulfurifustis variabilis</name>
    <dbReference type="NCBI Taxonomy" id="1675686"/>
    <lineage>
        <taxon>Bacteria</taxon>
        <taxon>Pseudomonadati</taxon>
        <taxon>Pseudomonadota</taxon>
        <taxon>Gammaproteobacteria</taxon>
        <taxon>Acidiferrobacterales</taxon>
        <taxon>Acidiferrobacteraceae</taxon>
        <taxon>Sulfurifustis</taxon>
    </lineage>
</organism>
<dbReference type="InterPro" id="IPR002763">
    <property type="entry name" value="DUF72"/>
</dbReference>
<gene>
    <name evidence="1" type="ORF">SVA_0299</name>
</gene>
<sequence>MTPHVGTSGYSYAAWKGRFYPPRLPAADMLGYYAERFDTVEINASFYRFPSVEMLDGWAARVPGDFAFAFKAPRRITHDYRLGKPEDARAFMERVGRLGPRFAAALFQLPPSFHRDLPRLEGVLAALPRGARAAFEFRHVSWLDEAVYVLLEAHNAALCLADVDDAETPPLAATADWGYLRLRRADYSEAALADWARRVRGQGWAQAYVYFKHEDEARGPEYARRFKALIDDRGAPAKPAEPDRADVSR</sequence>